<protein>
    <submittedName>
        <fullName evidence="2">Uncharacterized protein</fullName>
    </submittedName>
</protein>
<feature type="transmembrane region" description="Helical" evidence="1">
    <location>
        <begin position="106"/>
        <end position="128"/>
    </location>
</feature>
<feature type="transmembrane region" description="Helical" evidence="1">
    <location>
        <begin position="74"/>
        <end position="94"/>
    </location>
</feature>
<feature type="transmembrane region" description="Helical" evidence="1">
    <location>
        <begin position="44"/>
        <end position="62"/>
    </location>
</feature>
<evidence type="ECO:0000256" key="1">
    <source>
        <dbReference type="SAM" id="Phobius"/>
    </source>
</evidence>
<reference evidence="2 3" key="1">
    <citation type="submission" date="2011-10" db="EMBL/GenBank/DDBJ databases">
        <title>The Noncontiguous Finished genome of Thermanaerovibrio velox DSM 12556.</title>
        <authorList>
            <consortium name="US DOE Joint Genome Institute (JGI-PGF)"/>
            <person name="Lucas S."/>
            <person name="Copeland A."/>
            <person name="Lapidus A."/>
            <person name="Glavina del Rio T."/>
            <person name="Dalin E."/>
            <person name="Tice H."/>
            <person name="Bruce D."/>
            <person name="Goodwin L."/>
            <person name="Pitluck S."/>
            <person name="Peters L."/>
            <person name="Mikhailova N."/>
            <person name="Teshima H."/>
            <person name="Kyrpides N."/>
            <person name="Mavromatis K."/>
            <person name="Ivanova N."/>
            <person name="Markowitz V."/>
            <person name="Cheng J.-F."/>
            <person name="Hugenholtz P."/>
            <person name="Woyke T."/>
            <person name="Wu D."/>
            <person name="Spring S."/>
            <person name="Brambilla E.-M."/>
            <person name="Klenk H.-P."/>
            <person name="Eisen J.A."/>
        </authorList>
    </citation>
    <scope>NUCLEOTIDE SEQUENCE [LARGE SCALE GENOMIC DNA]</scope>
    <source>
        <strain evidence="2 3">DSM 12556</strain>
    </source>
</reference>
<evidence type="ECO:0000313" key="3">
    <source>
        <dbReference type="Proteomes" id="UP000005730"/>
    </source>
</evidence>
<dbReference type="HOGENOM" id="CLU_1937162_0_0_0"/>
<evidence type="ECO:0000313" key="2">
    <source>
        <dbReference type="EMBL" id="EHM10451.1"/>
    </source>
</evidence>
<keyword evidence="1" id="KW-1133">Transmembrane helix</keyword>
<dbReference type="Proteomes" id="UP000005730">
    <property type="component" value="Chromosome"/>
</dbReference>
<name>H0UNN6_9BACT</name>
<sequence length="130" mass="14666">MFPTFIGFRLGFMGDLLVRLALPLGAIQFVLSVGLLWFDRPGRVYAVSFLCIGLLGMSSRLYRGPFARVFRMGGFVCLGACLALWLWGLAVWLVWPFEMSFKDTVIFFLILVWEALLIASVGISVLHWGR</sequence>
<keyword evidence="1" id="KW-0472">Membrane</keyword>
<dbReference type="EMBL" id="CM001377">
    <property type="protein sequence ID" value="EHM10451.1"/>
    <property type="molecule type" value="Genomic_DNA"/>
</dbReference>
<keyword evidence="3" id="KW-1185">Reference proteome</keyword>
<proteinExistence type="predicted"/>
<keyword evidence="1" id="KW-0812">Transmembrane</keyword>
<organism evidence="2 3">
    <name type="scientific">Thermanaerovibrio velox DSM 12556</name>
    <dbReference type="NCBI Taxonomy" id="926567"/>
    <lineage>
        <taxon>Bacteria</taxon>
        <taxon>Thermotogati</taxon>
        <taxon>Synergistota</taxon>
        <taxon>Synergistia</taxon>
        <taxon>Synergistales</taxon>
        <taxon>Synergistaceae</taxon>
        <taxon>Thermanaerovibrio</taxon>
    </lineage>
</organism>
<dbReference type="AlphaFoldDB" id="H0UNN6"/>
<feature type="transmembrane region" description="Helical" evidence="1">
    <location>
        <begin position="16"/>
        <end position="38"/>
    </location>
</feature>
<gene>
    <name evidence="2" type="ORF">TheveDRAFT_1332</name>
</gene>
<accession>H0UNN6</accession>